<comment type="caution">
    <text evidence="1">The sequence shown here is derived from an EMBL/GenBank/DDBJ whole genome shotgun (WGS) entry which is preliminary data.</text>
</comment>
<protein>
    <submittedName>
        <fullName evidence="1">Uncharacterized protein</fullName>
    </submittedName>
</protein>
<keyword evidence="2" id="KW-1185">Reference proteome</keyword>
<proteinExistence type="predicted"/>
<dbReference type="EMBL" id="WNKX01000009">
    <property type="protein sequence ID" value="MTW11753.1"/>
    <property type="molecule type" value="Genomic_DNA"/>
</dbReference>
<gene>
    <name evidence="1" type="ORF">GM658_14195</name>
</gene>
<evidence type="ECO:0000313" key="2">
    <source>
        <dbReference type="Proteomes" id="UP000472320"/>
    </source>
</evidence>
<dbReference type="Proteomes" id="UP000472320">
    <property type="component" value="Unassembled WGS sequence"/>
</dbReference>
<sequence length="99" mass="11309">MKVLDHEPQCWFLLEDEGSLLLDANCNHSFIGYDFLLRLNSEELAQYKTKGHDYLSWLADDIQNSAPILAASTSKYKDRNLSEAYSGRVLAAIRAWRGE</sequence>
<reference evidence="1 2" key="1">
    <citation type="submission" date="2019-11" db="EMBL/GenBank/DDBJ databases">
        <title>Type strains purchased from KCTC, JCM and DSMZ.</title>
        <authorList>
            <person name="Lu H."/>
        </authorList>
    </citation>
    <scope>NUCLEOTIDE SEQUENCE [LARGE SCALE GENOMIC DNA]</scope>
    <source>
        <strain evidence="1 2">JCM 31587</strain>
    </source>
</reference>
<dbReference type="OrthoDB" id="1271623at2"/>
<organism evidence="1 2">
    <name type="scientific">Massilia eburnea</name>
    <dbReference type="NCBI Taxonomy" id="1776165"/>
    <lineage>
        <taxon>Bacteria</taxon>
        <taxon>Pseudomonadati</taxon>
        <taxon>Pseudomonadota</taxon>
        <taxon>Betaproteobacteria</taxon>
        <taxon>Burkholderiales</taxon>
        <taxon>Oxalobacteraceae</taxon>
        <taxon>Telluria group</taxon>
        <taxon>Massilia</taxon>
    </lineage>
</organism>
<evidence type="ECO:0000313" key="1">
    <source>
        <dbReference type="EMBL" id="MTW11753.1"/>
    </source>
</evidence>
<dbReference type="AlphaFoldDB" id="A0A6L6QJF6"/>
<dbReference type="RefSeq" id="WP_155454702.1">
    <property type="nucleotide sequence ID" value="NZ_WNKX01000009.1"/>
</dbReference>
<accession>A0A6L6QJF6</accession>
<name>A0A6L6QJF6_9BURK</name>